<dbReference type="PANTHER" id="PTHR20858:SF17">
    <property type="entry name" value="HYDROXYMETHYLPYRIMIDINE_PHOSPHOMETHYLPYRIMIDINE KINASE THI20-RELATED"/>
    <property type="match status" value="1"/>
</dbReference>
<dbReference type="AlphaFoldDB" id="A0A2N3G4Z7"/>
<gene>
    <name evidence="7" type="primary">thiD</name>
    <name evidence="7" type="ORF">CVT63_06155</name>
</gene>
<accession>A0A2N3G4Z7</accession>
<comment type="catalytic activity">
    <reaction evidence="1">
        <text>4-amino-5-hydroxymethyl-2-methylpyrimidine + ATP = 4-amino-2-methyl-5-(phosphooxymethyl)pyrimidine + ADP + H(+)</text>
        <dbReference type="Rhea" id="RHEA:23096"/>
        <dbReference type="ChEBI" id="CHEBI:15378"/>
        <dbReference type="ChEBI" id="CHEBI:16892"/>
        <dbReference type="ChEBI" id="CHEBI:30616"/>
        <dbReference type="ChEBI" id="CHEBI:58354"/>
        <dbReference type="ChEBI" id="CHEBI:456216"/>
        <dbReference type="EC" id="2.7.1.49"/>
    </reaction>
</comment>
<name>A0A2N3G4Z7_9ACTN</name>
<dbReference type="GO" id="GO:0009228">
    <property type="term" value="P:thiamine biosynthetic process"/>
    <property type="evidence" value="ECO:0007669"/>
    <property type="project" value="UniProtKB-KW"/>
</dbReference>
<evidence type="ECO:0000256" key="1">
    <source>
        <dbReference type="ARBA" id="ARBA00000151"/>
    </source>
</evidence>
<organism evidence="7 8">
    <name type="scientific">Candidatus Anoxymicrobium japonicum</name>
    <dbReference type="NCBI Taxonomy" id="2013648"/>
    <lineage>
        <taxon>Bacteria</taxon>
        <taxon>Bacillati</taxon>
        <taxon>Actinomycetota</taxon>
        <taxon>Candidatus Geothermincolia</taxon>
        <taxon>Candidatus Geothermincolales</taxon>
        <taxon>Candidatus Anoxymicrobiaceae</taxon>
        <taxon>Candidatus Anoxymicrobium</taxon>
    </lineage>
</organism>
<evidence type="ECO:0000256" key="3">
    <source>
        <dbReference type="ARBA" id="ARBA00003848"/>
    </source>
</evidence>
<keyword evidence="7" id="KW-0808">Transferase</keyword>
<evidence type="ECO:0000259" key="6">
    <source>
        <dbReference type="Pfam" id="PF08543"/>
    </source>
</evidence>
<dbReference type="GO" id="GO:0009229">
    <property type="term" value="P:thiamine diphosphate biosynthetic process"/>
    <property type="evidence" value="ECO:0007669"/>
    <property type="project" value="UniProtKB-UniPathway"/>
</dbReference>
<dbReference type="UniPathway" id="UPA00060">
    <property type="reaction ID" value="UER00138"/>
</dbReference>
<evidence type="ECO:0000256" key="4">
    <source>
        <dbReference type="ARBA" id="ARBA00004769"/>
    </source>
</evidence>
<dbReference type="GO" id="GO:0008902">
    <property type="term" value="F:hydroxymethylpyrimidine kinase activity"/>
    <property type="evidence" value="ECO:0007669"/>
    <property type="project" value="UniProtKB-EC"/>
</dbReference>
<comment type="pathway">
    <text evidence="4">Cofactor biosynthesis; thiamine diphosphate biosynthesis; 4-amino-2-methyl-5-diphosphomethylpyrimidine from 5-amino-1-(5-phospho-D-ribosyl)imidazole: step 3/3.</text>
</comment>
<sequence length="282" mass="28806">MTTFSNEDSGDDPRKPQPGLRTALSVAGLDPSGGAGIVADVRTFDALGVYPMAVAATLTFQSTLGVKGRFDVPVGVVRGQLEELFADGIPNAIKTGALGSAAVVKAVGAFFEKEYSGPLVVDPVVVGGSGGCLLDEDGMDAIARHLLPRSSLVTPNALEAESLCGFAVSDVKDAWAAAMRLVAMGARSALITGLKIVEKGEALAADVFYDGEDIDVCVSNWIEGLKVHGTGCLLSAAITAHLAKGMALKDAVTEARSFTMAGIQRAVSPGKGVSCANPSINA</sequence>
<dbReference type="CDD" id="cd01169">
    <property type="entry name" value="HMPP_kinase"/>
    <property type="match status" value="1"/>
</dbReference>
<evidence type="ECO:0000256" key="5">
    <source>
        <dbReference type="ARBA" id="ARBA00022977"/>
    </source>
</evidence>
<keyword evidence="7" id="KW-0418">Kinase</keyword>
<dbReference type="InterPro" id="IPR004399">
    <property type="entry name" value="HMP/HMP-P_kinase_dom"/>
</dbReference>
<comment type="catalytic activity">
    <reaction evidence="2">
        <text>4-amino-2-methyl-5-(phosphooxymethyl)pyrimidine + ATP = 4-amino-2-methyl-5-(diphosphooxymethyl)pyrimidine + ADP</text>
        <dbReference type="Rhea" id="RHEA:19893"/>
        <dbReference type="ChEBI" id="CHEBI:30616"/>
        <dbReference type="ChEBI" id="CHEBI:57841"/>
        <dbReference type="ChEBI" id="CHEBI:58354"/>
        <dbReference type="ChEBI" id="CHEBI:456216"/>
        <dbReference type="EC" id="2.7.4.7"/>
    </reaction>
</comment>
<dbReference type="EMBL" id="PHEX01000054">
    <property type="protein sequence ID" value="PKQ27783.1"/>
    <property type="molecule type" value="Genomic_DNA"/>
</dbReference>
<comment type="function">
    <text evidence="3">Catalyzes the phosphorylation of hydroxymethylpyrimidine phosphate (HMP-P) to HMP-PP, and of HMP to HMP-P.</text>
</comment>
<evidence type="ECO:0000256" key="2">
    <source>
        <dbReference type="ARBA" id="ARBA00000565"/>
    </source>
</evidence>
<comment type="caution">
    <text evidence="7">The sequence shown here is derived from an EMBL/GenBank/DDBJ whole genome shotgun (WGS) entry which is preliminary data.</text>
</comment>
<dbReference type="SUPFAM" id="SSF53613">
    <property type="entry name" value="Ribokinase-like"/>
    <property type="match status" value="1"/>
</dbReference>
<dbReference type="GO" id="GO:0008972">
    <property type="term" value="F:phosphomethylpyrimidine kinase activity"/>
    <property type="evidence" value="ECO:0007669"/>
    <property type="project" value="UniProtKB-EC"/>
</dbReference>
<protein>
    <submittedName>
        <fullName evidence="7">Bifunctional hydroxymethylpyrimidine kinase/phosphomethylpyrimidine kinase</fullName>
    </submittedName>
</protein>
<reference evidence="7 8" key="1">
    <citation type="journal article" date="2017" name="ISME J.">
        <title>Potential for microbial H2 and metal transformations associated with novel bacteria and archaea in deep terrestrial subsurface sediments.</title>
        <authorList>
            <person name="Hernsdorf A.W."/>
            <person name="Amano Y."/>
            <person name="Miyakawa K."/>
            <person name="Ise K."/>
            <person name="Suzuki Y."/>
            <person name="Anantharaman K."/>
            <person name="Probst A."/>
            <person name="Burstein D."/>
            <person name="Thomas B.C."/>
            <person name="Banfield J.F."/>
        </authorList>
    </citation>
    <scope>NUCLEOTIDE SEQUENCE [LARGE SCALE GENOMIC DNA]</scope>
    <source>
        <strain evidence="7">HGW-Actinobacteria-3</strain>
    </source>
</reference>
<evidence type="ECO:0000313" key="7">
    <source>
        <dbReference type="EMBL" id="PKQ27783.1"/>
    </source>
</evidence>
<feature type="domain" description="Pyridoxamine kinase/Phosphomethylpyrimidine kinase" evidence="6">
    <location>
        <begin position="30"/>
        <end position="274"/>
    </location>
</feature>
<dbReference type="InterPro" id="IPR013749">
    <property type="entry name" value="PM/HMP-P_kinase-1"/>
</dbReference>
<dbReference type="GO" id="GO:0005829">
    <property type="term" value="C:cytosol"/>
    <property type="evidence" value="ECO:0007669"/>
    <property type="project" value="TreeGrafter"/>
</dbReference>
<proteinExistence type="predicted"/>
<dbReference type="Pfam" id="PF08543">
    <property type="entry name" value="Phos_pyr_kin"/>
    <property type="match status" value="1"/>
</dbReference>
<dbReference type="PANTHER" id="PTHR20858">
    <property type="entry name" value="PHOSPHOMETHYLPYRIMIDINE KINASE"/>
    <property type="match status" value="1"/>
</dbReference>
<evidence type="ECO:0000313" key="8">
    <source>
        <dbReference type="Proteomes" id="UP000233654"/>
    </source>
</evidence>
<dbReference type="InterPro" id="IPR029056">
    <property type="entry name" value="Ribokinase-like"/>
</dbReference>
<dbReference type="Gene3D" id="3.40.1190.20">
    <property type="match status" value="1"/>
</dbReference>
<dbReference type="Proteomes" id="UP000233654">
    <property type="component" value="Unassembled WGS sequence"/>
</dbReference>
<keyword evidence="5" id="KW-0784">Thiamine biosynthesis</keyword>
<dbReference type="NCBIfam" id="TIGR00097">
    <property type="entry name" value="HMP-P_kinase"/>
    <property type="match status" value="1"/>
</dbReference>